<accession>A0AAW1RS65</accession>
<dbReference type="InterPro" id="IPR036047">
    <property type="entry name" value="F-box-like_dom_sf"/>
</dbReference>
<evidence type="ECO:0000259" key="1">
    <source>
        <dbReference type="PROSITE" id="PS50181"/>
    </source>
</evidence>
<keyword evidence="3" id="KW-1185">Reference proteome</keyword>
<dbReference type="AlphaFoldDB" id="A0AAW1RS65"/>
<dbReference type="Pfam" id="PF00646">
    <property type="entry name" value="F-box"/>
    <property type="match status" value="1"/>
</dbReference>
<protein>
    <recommendedName>
        <fullName evidence="1">F-box domain-containing protein</fullName>
    </recommendedName>
</protein>
<gene>
    <name evidence="2" type="ORF">WJX74_004745</name>
</gene>
<dbReference type="SUPFAM" id="SSF81383">
    <property type="entry name" value="F-box domain"/>
    <property type="match status" value="1"/>
</dbReference>
<evidence type="ECO:0000313" key="2">
    <source>
        <dbReference type="EMBL" id="KAK9836626.1"/>
    </source>
</evidence>
<evidence type="ECO:0000313" key="3">
    <source>
        <dbReference type="Proteomes" id="UP001438707"/>
    </source>
</evidence>
<organism evidence="2 3">
    <name type="scientific">Apatococcus lobatus</name>
    <dbReference type="NCBI Taxonomy" id="904363"/>
    <lineage>
        <taxon>Eukaryota</taxon>
        <taxon>Viridiplantae</taxon>
        <taxon>Chlorophyta</taxon>
        <taxon>core chlorophytes</taxon>
        <taxon>Trebouxiophyceae</taxon>
        <taxon>Chlorellales</taxon>
        <taxon>Chlorellaceae</taxon>
        <taxon>Apatococcus</taxon>
    </lineage>
</organism>
<comment type="caution">
    <text evidence="2">The sequence shown here is derived from an EMBL/GenBank/DDBJ whole genome shotgun (WGS) entry which is preliminary data.</text>
</comment>
<name>A0AAW1RS65_9CHLO</name>
<proteinExistence type="predicted"/>
<dbReference type="Proteomes" id="UP001438707">
    <property type="component" value="Unassembled WGS sequence"/>
</dbReference>
<dbReference type="PROSITE" id="PS50181">
    <property type="entry name" value="FBOX"/>
    <property type="match status" value="1"/>
</dbReference>
<dbReference type="EMBL" id="JALJOS010000007">
    <property type="protein sequence ID" value="KAK9836626.1"/>
    <property type="molecule type" value="Genomic_DNA"/>
</dbReference>
<dbReference type="Gene3D" id="2.60.120.260">
    <property type="entry name" value="Galactose-binding domain-like"/>
    <property type="match status" value="1"/>
</dbReference>
<reference evidence="2 3" key="1">
    <citation type="journal article" date="2024" name="Nat. Commun.">
        <title>Phylogenomics reveals the evolutionary origins of lichenization in chlorophyte algae.</title>
        <authorList>
            <person name="Puginier C."/>
            <person name="Libourel C."/>
            <person name="Otte J."/>
            <person name="Skaloud P."/>
            <person name="Haon M."/>
            <person name="Grisel S."/>
            <person name="Petersen M."/>
            <person name="Berrin J.G."/>
            <person name="Delaux P.M."/>
            <person name="Dal Grande F."/>
            <person name="Keller J."/>
        </authorList>
    </citation>
    <scope>NUCLEOTIDE SEQUENCE [LARGE SCALE GENOMIC DNA]</scope>
    <source>
        <strain evidence="2 3">SAG 2145</strain>
    </source>
</reference>
<dbReference type="InterPro" id="IPR001810">
    <property type="entry name" value="F-box_dom"/>
</dbReference>
<feature type="domain" description="F-box" evidence="1">
    <location>
        <begin position="11"/>
        <end position="41"/>
    </location>
</feature>
<sequence>MQPRLASDRTVDVLGDLPQDVLARIFVHLSPRDVVNLAITSAVVGKWRDAGQGDGWQTRDISDHWMFNDTRYGPKGVLRNCVPSHLGEVTTHQVMSSYQWCILTQVVDLQSKLVTSGLTADQAQAYLECRPSLHFSTWYSRANHGKGIGEARLILQASPDFRPYGQSIKPLSHSFCDPLQDWQSCGAICSRLCEDDDAFQRISCTISRLPRGMKYACVVLLGRDSTWSAGHFGMRFAIPRVTWGCGACEEPVHVTSSIHIDT</sequence>